<comment type="caution">
    <text evidence="1">The sequence shown here is derived from an EMBL/GenBank/DDBJ whole genome shotgun (WGS) entry which is preliminary data.</text>
</comment>
<evidence type="ECO:0000313" key="1">
    <source>
        <dbReference type="EMBL" id="OUD03108.1"/>
    </source>
</evidence>
<sequence>MDGPFRFIDATLIVGDQQIPVEADLGVFLPGTGMWGGILHHVPARLAAGMRNAGQVRLCLPTGQERRIRPLEIADPRSETYVSMPFVGEGPAP</sequence>
<accession>A0A243S6C5</accession>
<dbReference type="EMBL" id="NGFN01000050">
    <property type="protein sequence ID" value="OUD03108.1"/>
    <property type="molecule type" value="Genomic_DNA"/>
</dbReference>
<proteinExistence type="predicted"/>
<dbReference type="AlphaFoldDB" id="A0A243S6C5"/>
<gene>
    <name evidence="1" type="ORF">CA983_11225</name>
</gene>
<name>A0A243S6C5_9ACTN</name>
<reference evidence="1 2" key="1">
    <citation type="submission" date="2017-05" db="EMBL/GenBank/DDBJ databases">
        <title>Biotechnological potential of actinobacteria isolated from South African environments.</title>
        <authorList>
            <person name="Le Roes-Hill M."/>
            <person name="Prins A."/>
            <person name="Durrell K.A."/>
        </authorList>
    </citation>
    <scope>NUCLEOTIDE SEQUENCE [LARGE SCALE GENOMIC DNA]</scope>
    <source>
        <strain evidence="1 2">HMC13</strain>
    </source>
</reference>
<dbReference type="Proteomes" id="UP000195105">
    <property type="component" value="Unassembled WGS sequence"/>
</dbReference>
<keyword evidence="2" id="KW-1185">Reference proteome</keyword>
<evidence type="ECO:0000313" key="2">
    <source>
        <dbReference type="Proteomes" id="UP000195105"/>
    </source>
</evidence>
<organism evidence="1 2">
    <name type="scientific">Streptomyces swartbergensis</name>
    <dbReference type="NCBI Taxonomy" id="487165"/>
    <lineage>
        <taxon>Bacteria</taxon>
        <taxon>Bacillati</taxon>
        <taxon>Actinomycetota</taxon>
        <taxon>Actinomycetes</taxon>
        <taxon>Kitasatosporales</taxon>
        <taxon>Streptomycetaceae</taxon>
        <taxon>Streptomyces</taxon>
    </lineage>
</organism>
<protein>
    <submittedName>
        <fullName evidence="1">Uncharacterized protein</fullName>
    </submittedName>
</protein>
<dbReference type="RefSeq" id="WP_086600744.1">
    <property type="nucleotide sequence ID" value="NZ_NGFN01000050.1"/>
</dbReference>